<accession>A0AAN9NCZ3</accession>
<organism evidence="1 2">
    <name type="scientific">Phaseolus coccineus</name>
    <name type="common">Scarlet runner bean</name>
    <name type="synonym">Phaseolus multiflorus</name>
    <dbReference type="NCBI Taxonomy" id="3886"/>
    <lineage>
        <taxon>Eukaryota</taxon>
        <taxon>Viridiplantae</taxon>
        <taxon>Streptophyta</taxon>
        <taxon>Embryophyta</taxon>
        <taxon>Tracheophyta</taxon>
        <taxon>Spermatophyta</taxon>
        <taxon>Magnoliopsida</taxon>
        <taxon>eudicotyledons</taxon>
        <taxon>Gunneridae</taxon>
        <taxon>Pentapetalae</taxon>
        <taxon>rosids</taxon>
        <taxon>fabids</taxon>
        <taxon>Fabales</taxon>
        <taxon>Fabaceae</taxon>
        <taxon>Papilionoideae</taxon>
        <taxon>50 kb inversion clade</taxon>
        <taxon>NPAAA clade</taxon>
        <taxon>indigoferoid/millettioid clade</taxon>
        <taxon>Phaseoleae</taxon>
        <taxon>Phaseolus</taxon>
    </lineage>
</organism>
<evidence type="ECO:0000313" key="2">
    <source>
        <dbReference type="Proteomes" id="UP001374584"/>
    </source>
</evidence>
<proteinExistence type="predicted"/>
<sequence length="78" mass="9224">MDSNVDLYHSYQRVEPNRRRSFPAVGEITVHSVRKETWSLLFHPLLTIFTNIFHCEHQHAQNLNLVEIPRTLFHSKLG</sequence>
<evidence type="ECO:0000313" key="1">
    <source>
        <dbReference type="EMBL" id="KAK7368167.1"/>
    </source>
</evidence>
<dbReference type="AlphaFoldDB" id="A0AAN9NCZ3"/>
<name>A0AAN9NCZ3_PHACN</name>
<comment type="caution">
    <text evidence="1">The sequence shown here is derived from an EMBL/GenBank/DDBJ whole genome shotgun (WGS) entry which is preliminary data.</text>
</comment>
<dbReference type="EMBL" id="JAYMYR010000004">
    <property type="protein sequence ID" value="KAK7368167.1"/>
    <property type="molecule type" value="Genomic_DNA"/>
</dbReference>
<keyword evidence="2" id="KW-1185">Reference proteome</keyword>
<reference evidence="1 2" key="1">
    <citation type="submission" date="2024-01" db="EMBL/GenBank/DDBJ databases">
        <title>The genomes of 5 underutilized Papilionoideae crops provide insights into root nodulation and disease resistanc.</title>
        <authorList>
            <person name="Jiang F."/>
        </authorList>
    </citation>
    <scope>NUCLEOTIDE SEQUENCE [LARGE SCALE GENOMIC DNA]</scope>
    <source>
        <strain evidence="1">JINMINGXINNONG_FW02</strain>
        <tissue evidence="1">Leaves</tissue>
    </source>
</reference>
<dbReference type="Proteomes" id="UP001374584">
    <property type="component" value="Unassembled WGS sequence"/>
</dbReference>
<protein>
    <submittedName>
        <fullName evidence="1">Uncharacterized protein</fullName>
    </submittedName>
</protein>
<gene>
    <name evidence="1" type="ORF">VNO80_10190</name>
</gene>